<proteinExistence type="predicted"/>
<keyword evidence="4" id="KW-1185">Reference proteome</keyword>
<evidence type="ECO:0000259" key="2">
    <source>
        <dbReference type="PROSITE" id="PS51464"/>
    </source>
</evidence>
<dbReference type="PANTHER" id="PTHR10937">
    <property type="entry name" value="GLUCOSAMINE--FRUCTOSE-6-PHOSPHATE AMINOTRANSFERASE, ISOMERIZING"/>
    <property type="match status" value="1"/>
</dbReference>
<organism evidence="3 4">
    <name type="scientific">Brevundimonas nasdae</name>
    <dbReference type="NCBI Taxonomy" id="172043"/>
    <lineage>
        <taxon>Bacteria</taxon>
        <taxon>Pseudomonadati</taxon>
        <taxon>Pseudomonadota</taxon>
        <taxon>Alphaproteobacteria</taxon>
        <taxon>Caulobacterales</taxon>
        <taxon>Caulobacteraceae</taxon>
        <taxon>Brevundimonas</taxon>
    </lineage>
</organism>
<dbReference type="InterPro" id="IPR035466">
    <property type="entry name" value="GlmS/AgaS_SIS"/>
</dbReference>
<dbReference type="InterPro" id="IPR001347">
    <property type="entry name" value="SIS_dom"/>
</dbReference>
<keyword evidence="1" id="KW-0032">Aminotransferase</keyword>
<evidence type="ECO:0000313" key="3">
    <source>
        <dbReference type="EMBL" id="QYC12329.1"/>
    </source>
</evidence>
<dbReference type="Pfam" id="PF01380">
    <property type="entry name" value="SIS"/>
    <property type="match status" value="2"/>
</dbReference>
<feature type="domain" description="SIS" evidence="2">
    <location>
        <begin position="26"/>
        <end position="168"/>
    </location>
</feature>
<feature type="domain" description="SIS" evidence="2">
    <location>
        <begin position="190"/>
        <end position="321"/>
    </location>
</feature>
<evidence type="ECO:0000256" key="1">
    <source>
        <dbReference type="ARBA" id="ARBA00022576"/>
    </source>
</evidence>
<dbReference type="PANTHER" id="PTHR10937:SF8">
    <property type="entry name" value="AMINOTRANSFERASE-RELATED"/>
    <property type="match status" value="1"/>
</dbReference>
<dbReference type="CDD" id="cd05009">
    <property type="entry name" value="SIS_GlmS_GlmD_2"/>
    <property type="match status" value="1"/>
</dbReference>
<protein>
    <submittedName>
        <fullName evidence="3">SIS domain-containing protein</fullName>
    </submittedName>
</protein>
<dbReference type="PROSITE" id="PS51464">
    <property type="entry name" value="SIS"/>
    <property type="match status" value="2"/>
</dbReference>
<evidence type="ECO:0000313" key="4">
    <source>
        <dbReference type="Proteomes" id="UP000824334"/>
    </source>
</evidence>
<sequence>MFIEAAEAPALVAAQLAANADIVARAAEHLRRNLPTAALICGRGSSDNAGVFARYLIEGETGVLTSPAPLAVSSVYGRTPRIEGGVCLAISQSGKSPDLVAAATAAKAGGAFVIALVNVEGSPLSDVADLTIPLRAGPELSVAATKSFIASLTAIAHLVAEWTQDDALRAGLAALPAQLEAAWSQDWSAALPTLKAANNLYVVGRGGGFGAAREAALKLKETCGLHAEAFSTAEVRHGPMALVKTDFPVLMLAQSDVTREDAEDLASAFAARGAKVMLSGHPGDPRVISLPTTAGHPLLEPILLIQSFYGLAARLSVARGYDPDQPPYLNKVTETV</sequence>
<name>A0ABX8TRC8_9CAUL</name>
<dbReference type="InterPro" id="IPR035490">
    <property type="entry name" value="GlmS/FrlB_SIS"/>
</dbReference>
<keyword evidence="1" id="KW-0808">Transferase</keyword>
<gene>
    <name evidence="3" type="ORF">KWG56_17160</name>
</gene>
<dbReference type="EMBL" id="CP080034">
    <property type="protein sequence ID" value="QYC12329.1"/>
    <property type="molecule type" value="Genomic_DNA"/>
</dbReference>
<accession>A0ABX8TRC8</accession>
<dbReference type="Proteomes" id="UP000824334">
    <property type="component" value="Chromosome"/>
</dbReference>
<reference evidence="3 4" key="1">
    <citation type="submission" date="2021-07" db="EMBL/GenBank/DDBJ databases">
        <title>Isolation and characterization of bacteria from a gold mining with a capacity of golden bioaccumulation.</title>
        <authorList>
            <person name="Yang X.J."/>
        </authorList>
    </citation>
    <scope>NUCLEOTIDE SEQUENCE [LARGE SCALE GENOMIC DNA]</scope>
    <source>
        <strain evidence="3 4">Au29</strain>
    </source>
</reference>
<dbReference type="CDD" id="cd05008">
    <property type="entry name" value="SIS_GlmS_GlmD_1"/>
    <property type="match status" value="1"/>
</dbReference>